<dbReference type="InterPro" id="IPR003764">
    <property type="entry name" value="GlcNAc_6-P_deAcase"/>
</dbReference>
<dbReference type="FunFam" id="3.20.20.140:FF:000004">
    <property type="entry name" value="N-acetylglucosamine-6-phosphate deacetylase"/>
    <property type="match status" value="1"/>
</dbReference>
<dbReference type="SUPFAM" id="SSF51556">
    <property type="entry name" value="Metallo-dependent hydrolases"/>
    <property type="match status" value="1"/>
</dbReference>
<feature type="binding site" evidence="12">
    <location>
        <position position="197"/>
    </location>
    <ligand>
        <name>Zn(2+)</name>
        <dbReference type="ChEBI" id="CHEBI:29105"/>
    </ligand>
</feature>
<feature type="binding site" evidence="11">
    <location>
        <position position="253"/>
    </location>
    <ligand>
        <name>substrate</name>
    </ligand>
</feature>
<proteinExistence type="inferred from homology"/>
<reference evidence="14 15" key="1">
    <citation type="submission" date="2019-07" db="EMBL/GenBank/DDBJ databases">
        <title>Whole genome shotgun sequence of Staphylococcus piscifermentans NBRC 109625.</title>
        <authorList>
            <person name="Hosoyama A."/>
            <person name="Uohara A."/>
            <person name="Ohji S."/>
            <person name="Ichikawa N."/>
        </authorList>
    </citation>
    <scope>NUCLEOTIDE SEQUENCE [LARGE SCALE GENOMIC DNA]</scope>
    <source>
        <strain evidence="14 15">NBRC 109625</strain>
    </source>
</reference>
<feature type="binding site" evidence="11">
    <location>
        <begin position="221"/>
        <end position="222"/>
    </location>
    <ligand>
        <name>substrate</name>
    </ligand>
</feature>
<evidence type="ECO:0000256" key="8">
    <source>
        <dbReference type="ARBA" id="ARBA00060590"/>
    </source>
</evidence>
<dbReference type="InterPro" id="IPR032466">
    <property type="entry name" value="Metal_Hydrolase"/>
</dbReference>
<dbReference type="EC" id="3.5.1.25" evidence="2"/>
<dbReference type="RefSeq" id="WP_095103388.1">
    <property type="nucleotide sequence ID" value="NZ_BKAR01000016.1"/>
</dbReference>
<dbReference type="PANTHER" id="PTHR11113">
    <property type="entry name" value="N-ACETYLGLUCOSAMINE-6-PHOSPHATE DEACETYLASE"/>
    <property type="match status" value="1"/>
</dbReference>
<dbReference type="CDD" id="cd00854">
    <property type="entry name" value="NagA"/>
    <property type="match status" value="1"/>
</dbReference>
<dbReference type="PROSITE" id="PS50042">
    <property type="entry name" value="CNMP_BINDING_3"/>
    <property type="match status" value="1"/>
</dbReference>
<dbReference type="OrthoDB" id="9776488at2"/>
<evidence type="ECO:0000313" key="14">
    <source>
        <dbReference type="EMBL" id="GEP84876.1"/>
    </source>
</evidence>
<comment type="pathway">
    <text evidence="8">Amino-sugar metabolism; N-acetylneuraminate degradation; D-fructose 6-phosphate from N-acetylneuraminate: step 4/5.</text>
</comment>
<dbReference type="AlphaFoldDB" id="A0A239TP40"/>
<feature type="binding site" evidence="11">
    <location>
        <begin position="309"/>
        <end position="311"/>
    </location>
    <ligand>
        <name>substrate</name>
    </ligand>
</feature>
<feature type="binding site" evidence="11">
    <location>
        <position position="229"/>
    </location>
    <ligand>
        <name>substrate</name>
    </ligand>
</feature>
<dbReference type="Gene3D" id="3.20.20.140">
    <property type="entry name" value="Metal-dependent hydrolases"/>
    <property type="match status" value="1"/>
</dbReference>
<dbReference type="GO" id="GO:0006046">
    <property type="term" value="P:N-acetylglucosamine catabolic process"/>
    <property type="evidence" value="ECO:0007669"/>
    <property type="project" value="TreeGrafter"/>
</dbReference>
<evidence type="ECO:0000256" key="7">
    <source>
        <dbReference type="ARBA" id="ARBA00047647"/>
    </source>
</evidence>
<dbReference type="SUPFAM" id="SSF51338">
    <property type="entry name" value="Composite domain of metallo-dependent hydrolases"/>
    <property type="match status" value="1"/>
</dbReference>
<comment type="catalytic activity">
    <reaction evidence="7">
        <text>N-acetyl-D-glucosamine 6-phosphate + H2O = D-glucosamine 6-phosphate + acetate</text>
        <dbReference type="Rhea" id="RHEA:22936"/>
        <dbReference type="ChEBI" id="CHEBI:15377"/>
        <dbReference type="ChEBI" id="CHEBI:30089"/>
        <dbReference type="ChEBI" id="CHEBI:57513"/>
        <dbReference type="ChEBI" id="CHEBI:58725"/>
        <dbReference type="EC" id="3.5.1.25"/>
    </reaction>
</comment>
<evidence type="ECO:0000313" key="15">
    <source>
        <dbReference type="Proteomes" id="UP000321736"/>
    </source>
</evidence>
<organism evidence="14 15">
    <name type="scientific">Staphylococcus piscifermentans</name>
    <dbReference type="NCBI Taxonomy" id="70258"/>
    <lineage>
        <taxon>Bacteria</taxon>
        <taxon>Bacillati</taxon>
        <taxon>Bacillota</taxon>
        <taxon>Bacilli</taxon>
        <taxon>Bacillales</taxon>
        <taxon>Staphylococcaceae</taxon>
        <taxon>Staphylococcus</taxon>
    </lineage>
</organism>
<dbReference type="Pfam" id="PF01979">
    <property type="entry name" value="Amidohydro_1"/>
    <property type="match status" value="1"/>
</dbReference>
<dbReference type="Gene3D" id="2.30.40.10">
    <property type="entry name" value="Urease, subunit C, domain 1"/>
    <property type="match status" value="1"/>
</dbReference>
<dbReference type="InterPro" id="IPR006680">
    <property type="entry name" value="Amidohydro-rel"/>
</dbReference>
<feature type="domain" description="Cyclic nucleotide-binding" evidence="13">
    <location>
        <begin position="1"/>
        <end position="45"/>
    </location>
</feature>
<comment type="cofactor">
    <cofactor evidence="12">
        <name>a divalent metal cation</name>
        <dbReference type="ChEBI" id="CHEBI:60240"/>
    </cofactor>
    <text evidence="12">Binds 1 divalent metal cation per subunit.</text>
</comment>
<name>A0A239TP40_9STAP</name>
<keyword evidence="15" id="KW-1185">Reference proteome</keyword>
<evidence type="ECO:0000256" key="5">
    <source>
        <dbReference type="ARBA" id="ARBA00022801"/>
    </source>
</evidence>
<feature type="binding site" evidence="12">
    <location>
        <position position="218"/>
    </location>
    <ligand>
        <name>Zn(2+)</name>
        <dbReference type="ChEBI" id="CHEBI:29105"/>
    </ligand>
</feature>
<feature type="binding site" evidence="12">
    <location>
        <position position="132"/>
    </location>
    <ligand>
        <name>Zn(2+)</name>
        <dbReference type="ChEBI" id="CHEBI:29105"/>
    </ligand>
</feature>
<dbReference type="PANTHER" id="PTHR11113:SF14">
    <property type="entry name" value="N-ACETYLGLUCOSAMINE-6-PHOSPHATE DEACETYLASE"/>
    <property type="match status" value="1"/>
</dbReference>
<evidence type="ECO:0000256" key="9">
    <source>
        <dbReference type="PIRNR" id="PIRNR038994"/>
    </source>
</evidence>
<feature type="active site" description="Proton donor/acceptor" evidence="10">
    <location>
        <position position="276"/>
    </location>
</feature>
<dbReference type="NCBIfam" id="TIGR00221">
    <property type="entry name" value="nagA"/>
    <property type="match status" value="1"/>
</dbReference>
<dbReference type="InterPro" id="IPR011059">
    <property type="entry name" value="Metal-dep_hydrolase_composite"/>
</dbReference>
<evidence type="ECO:0000256" key="1">
    <source>
        <dbReference type="ARBA" id="ARBA00010716"/>
    </source>
</evidence>
<evidence type="ECO:0000256" key="3">
    <source>
        <dbReference type="ARBA" id="ARBA00018029"/>
    </source>
</evidence>
<comment type="caution">
    <text evidence="14">The sequence shown here is derived from an EMBL/GenBank/DDBJ whole genome shotgun (WGS) entry which is preliminary data.</text>
</comment>
<dbReference type="EMBL" id="BKAR01000016">
    <property type="protein sequence ID" value="GEP84876.1"/>
    <property type="molecule type" value="Genomic_DNA"/>
</dbReference>
<evidence type="ECO:0000259" key="13">
    <source>
        <dbReference type="PROSITE" id="PS50042"/>
    </source>
</evidence>
<evidence type="ECO:0000256" key="2">
    <source>
        <dbReference type="ARBA" id="ARBA00011899"/>
    </source>
</evidence>
<gene>
    <name evidence="14" type="ORF">SPI02_14610</name>
</gene>
<dbReference type="Proteomes" id="UP000321736">
    <property type="component" value="Unassembled WGS sequence"/>
</dbReference>
<evidence type="ECO:0000256" key="10">
    <source>
        <dbReference type="PIRSR" id="PIRSR038994-1"/>
    </source>
</evidence>
<evidence type="ECO:0000256" key="11">
    <source>
        <dbReference type="PIRSR" id="PIRSR038994-2"/>
    </source>
</evidence>
<accession>A0A239TP40</accession>
<keyword evidence="5 9" id="KW-0378">Hydrolase</keyword>
<evidence type="ECO:0000256" key="4">
    <source>
        <dbReference type="ARBA" id="ARBA00022723"/>
    </source>
</evidence>
<evidence type="ECO:0000256" key="12">
    <source>
        <dbReference type="PIRSR" id="PIRSR038994-3"/>
    </source>
</evidence>
<dbReference type="GO" id="GO:0046872">
    <property type="term" value="F:metal ion binding"/>
    <property type="evidence" value="ECO:0007669"/>
    <property type="project" value="UniProtKB-KW"/>
</dbReference>
<keyword evidence="4 12" id="KW-0479">Metal-binding</keyword>
<dbReference type="InterPro" id="IPR000595">
    <property type="entry name" value="cNMP-bd_dom"/>
</dbReference>
<sequence length="385" mass="41585">MTEYVVANGRVYTEDKVVDQGYIRVADGKIAEVGAGEYTGDLQVIDAEGKNILPGFIDIHIHGGYGEDAMDASFDGLKHLSESLLSEGTTSYLATTMTQSVKNIDRALENIVEYIQFQDTENAAEVAGVHLEGPFISEHKVGAQNPKYVQRPSVEAIQHFQGTAQGNIKIVTFAPEVEGAEDTLKALSDYIIFSIGHTVATYDEVNEAVAHGAKHATHLYNAGTPFEHRAPGVFGAVWTNDYINAEAIVDGVHSHPAAVKTAFKMKGNRHFYLITDAMRAKGMPDGNYDLGGQNVIVKGSEARLASGALAGSILKMNDGVRNLMDFTGAPLEEVWRTTSFNQAIALGIDNKKGSIKVGKDADLVIVDDNIQVNTTIKNGMVHTFE</sequence>
<keyword evidence="6 9" id="KW-0119">Carbohydrate metabolism</keyword>
<feature type="binding site" evidence="11">
    <location>
        <position position="143"/>
    </location>
    <ligand>
        <name>substrate</name>
    </ligand>
</feature>
<protein>
    <recommendedName>
        <fullName evidence="3">N-acetylglucosamine-6-phosphate deacetylase</fullName>
        <ecNumber evidence="2">3.5.1.25</ecNumber>
    </recommendedName>
</protein>
<dbReference type="PIRSF" id="PIRSF038994">
    <property type="entry name" value="NagA"/>
    <property type="match status" value="1"/>
</dbReference>
<evidence type="ECO:0000256" key="6">
    <source>
        <dbReference type="ARBA" id="ARBA00023277"/>
    </source>
</evidence>
<dbReference type="GO" id="GO:0008448">
    <property type="term" value="F:N-acetylglucosamine-6-phosphate deacetylase activity"/>
    <property type="evidence" value="ECO:0007669"/>
    <property type="project" value="UniProtKB-EC"/>
</dbReference>
<comment type="similarity">
    <text evidence="1 9">Belongs to the metallo-dependent hydrolases superfamily. NagA family.</text>
</comment>